<sequence length="113" mass="12545">MAFYDIILLSLITYNNLRADVTILHRKLPHVPVPAAITGTVPDSNLSLQQICNRLALQICKLTANLSRVKQVCIKLTQASKSPWDELAANLQQTCTANSFQIIAETEYKHNPG</sequence>
<reference evidence="1 2" key="1">
    <citation type="journal article" date="2019" name="Sci. Rep.">
        <title>Orb-weaving spider Araneus ventricosus genome elucidates the spidroin gene catalogue.</title>
        <authorList>
            <person name="Kono N."/>
            <person name="Nakamura H."/>
            <person name="Ohtoshi R."/>
            <person name="Moran D.A.P."/>
            <person name="Shinohara A."/>
            <person name="Yoshida Y."/>
            <person name="Fujiwara M."/>
            <person name="Mori M."/>
            <person name="Tomita M."/>
            <person name="Arakawa K."/>
        </authorList>
    </citation>
    <scope>NUCLEOTIDE SEQUENCE [LARGE SCALE GENOMIC DNA]</scope>
</reference>
<keyword evidence="2" id="KW-1185">Reference proteome</keyword>
<protein>
    <submittedName>
        <fullName evidence="1">Uncharacterized protein</fullName>
    </submittedName>
</protein>
<organism evidence="1 2">
    <name type="scientific">Araneus ventricosus</name>
    <name type="common">Orbweaver spider</name>
    <name type="synonym">Epeira ventricosa</name>
    <dbReference type="NCBI Taxonomy" id="182803"/>
    <lineage>
        <taxon>Eukaryota</taxon>
        <taxon>Metazoa</taxon>
        <taxon>Ecdysozoa</taxon>
        <taxon>Arthropoda</taxon>
        <taxon>Chelicerata</taxon>
        <taxon>Arachnida</taxon>
        <taxon>Araneae</taxon>
        <taxon>Araneomorphae</taxon>
        <taxon>Entelegynae</taxon>
        <taxon>Araneoidea</taxon>
        <taxon>Araneidae</taxon>
        <taxon>Araneus</taxon>
    </lineage>
</organism>
<comment type="caution">
    <text evidence="1">The sequence shown here is derived from an EMBL/GenBank/DDBJ whole genome shotgun (WGS) entry which is preliminary data.</text>
</comment>
<proteinExistence type="predicted"/>
<dbReference type="EMBL" id="BGPR01036149">
    <property type="protein sequence ID" value="GBO11222.1"/>
    <property type="molecule type" value="Genomic_DNA"/>
</dbReference>
<name>A0A4Y2UEW4_ARAVE</name>
<accession>A0A4Y2UEW4</accession>
<gene>
    <name evidence="1" type="ORF">AVEN_32120_1</name>
</gene>
<evidence type="ECO:0000313" key="2">
    <source>
        <dbReference type="Proteomes" id="UP000499080"/>
    </source>
</evidence>
<evidence type="ECO:0000313" key="1">
    <source>
        <dbReference type="EMBL" id="GBO11222.1"/>
    </source>
</evidence>
<dbReference type="Proteomes" id="UP000499080">
    <property type="component" value="Unassembled WGS sequence"/>
</dbReference>
<dbReference type="AlphaFoldDB" id="A0A4Y2UEW4"/>